<sequence>MSEPFIGEIRIWGCNYAPRNWAICNGGYLQISEFSALFAIIGTLYGGDGRTNFRLPDLRGRSPMHWGNGPGLTYRPIAEKAGVATVPLTENEIPMHDHVVHGAVQLGSSPEPSPSYMLGVDPNETEIISFMSKNVSANTTMSNSMFSTTGESQPHENRQPLLSLNFCIALDGIFPPRN</sequence>
<accession>A0ABV2BSQ9</accession>
<dbReference type="Pfam" id="PF07484">
    <property type="entry name" value="Collar"/>
    <property type="match status" value="1"/>
</dbReference>
<dbReference type="Proteomes" id="UP001548189">
    <property type="component" value="Unassembled WGS sequence"/>
</dbReference>
<keyword evidence="2" id="KW-1185">Reference proteome</keyword>
<evidence type="ECO:0000313" key="1">
    <source>
        <dbReference type="EMBL" id="MET1254973.1"/>
    </source>
</evidence>
<dbReference type="InterPro" id="IPR011083">
    <property type="entry name" value="Phage_tail_collar_dom"/>
</dbReference>
<organism evidence="1 2">
    <name type="scientific">Aliikangiella maris</name>
    <dbReference type="NCBI Taxonomy" id="3162458"/>
    <lineage>
        <taxon>Bacteria</taxon>
        <taxon>Pseudomonadati</taxon>
        <taxon>Pseudomonadota</taxon>
        <taxon>Gammaproteobacteria</taxon>
        <taxon>Oceanospirillales</taxon>
        <taxon>Pleioneaceae</taxon>
        <taxon>Aliikangiella</taxon>
    </lineage>
</organism>
<dbReference type="InterPro" id="IPR037053">
    <property type="entry name" value="Phage_tail_collar_dom_sf"/>
</dbReference>
<gene>
    <name evidence="1" type="ORF">ABVT43_07550</name>
</gene>
<name>A0ABV2BSQ9_9GAMM</name>
<reference evidence="1 2" key="1">
    <citation type="submission" date="2024-06" db="EMBL/GenBank/DDBJ databases">
        <authorList>
            <person name="Li F."/>
        </authorList>
    </citation>
    <scope>NUCLEOTIDE SEQUENCE [LARGE SCALE GENOMIC DNA]</scope>
    <source>
        <strain evidence="1 2">GXAS 311</strain>
    </source>
</reference>
<dbReference type="EMBL" id="JBEVCJ010000006">
    <property type="protein sequence ID" value="MET1254973.1"/>
    <property type="molecule type" value="Genomic_DNA"/>
</dbReference>
<dbReference type="Gene3D" id="3.90.1340.10">
    <property type="entry name" value="Phage tail collar domain"/>
    <property type="match status" value="1"/>
</dbReference>
<evidence type="ECO:0000313" key="2">
    <source>
        <dbReference type="Proteomes" id="UP001548189"/>
    </source>
</evidence>
<protein>
    <submittedName>
        <fullName evidence="1">Tail fiber protein</fullName>
    </submittedName>
</protein>
<comment type="caution">
    <text evidence="1">The sequence shown here is derived from an EMBL/GenBank/DDBJ whole genome shotgun (WGS) entry which is preliminary data.</text>
</comment>
<dbReference type="SUPFAM" id="SSF88874">
    <property type="entry name" value="Receptor-binding domain of short tail fibre protein gp12"/>
    <property type="match status" value="1"/>
</dbReference>
<proteinExistence type="predicted"/>